<sequence>MSWLLKKGRNGEPGQRNLARSTHKSIDIATGTSDTDTESRSVGATWILYDFRDKRYILRRLRRASSSSGVAVKVKSNTAPRNANCRPTR</sequence>
<proteinExistence type="predicted"/>
<feature type="region of interest" description="Disordered" evidence="1">
    <location>
        <begin position="1"/>
        <end position="39"/>
    </location>
</feature>
<dbReference type="AlphaFoldDB" id="C5ECY1"/>
<reference evidence="2" key="1">
    <citation type="submission" date="2008-08" db="EMBL/GenBank/DDBJ databases">
        <title>Annotation of Bifidobacterium longum subsp. infantis CCUG 52486.</title>
        <authorList>
            <consortium name="The Broad Institute Genome Sequencing Platform"/>
            <person name="Gougoulias C."/>
            <person name="Tuohy K.M."/>
            <person name="Gibson G.R."/>
            <person name="Ward D."/>
            <person name="Mehta T."/>
            <person name="Young S."/>
            <person name="Jaffe D."/>
            <person name="Gnerre S."/>
            <person name="Berlin A."/>
            <person name="Heiman D."/>
            <person name="Hepburn T."/>
            <person name="Shea T."/>
            <person name="Sykes S."/>
            <person name="Alvarado L."/>
            <person name="Kodira C."/>
            <person name="Borodovsky M."/>
            <person name="Lander E."/>
            <person name="Galagan J."/>
            <person name="Nusbaum C."/>
            <person name="Birren B."/>
        </authorList>
    </citation>
    <scope>NUCLEOTIDE SEQUENCE [LARGE SCALE GENOMIC DNA]</scope>
    <source>
        <strain evidence="2">CCUG 52486</strain>
    </source>
</reference>
<dbReference type="EMBL" id="DS990242">
    <property type="protein sequence ID" value="EEQ55875.1"/>
    <property type="molecule type" value="Genomic_DNA"/>
</dbReference>
<evidence type="ECO:0000256" key="1">
    <source>
        <dbReference type="SAM" id="MobiDB-lite"/>
    </source>
</evidence>
<feature type="region of interest" description="Disordered" evidence="1">
    <location>
        <begin position="65"/>
        <end position="89"/>
    </location>
</feature>
<accession>C5ECY1</accession>
<feature type="compositionally biased region" description="Polar residues" evidence="1">
    <location>
        <begin position="75"/>
        <end position="89"/>
    </location>
</feature>
<gene>
    <name evidence="2" type="ORF">BLIG_02004</name>
</gene>
<evidence type="ECO:0000313" key="2">
    <source>
        <dbReference type="EMBL" id="EEQ55875.1"/>
    </source>
</evidence>
<dbReference type="HOGENOM" id="CLU_2448699_0_0_11"/>
<organism evidence="2">
    <name type="scientific">Bifidobacterium longum subsp. infantis CCUG 52486</name>
    <dbReference type="NCBI Taxonomy" id="537937"/>
    <lineage>
        <taxon>Bacteria</taxon>
        <taxon>Bacillati</taxon>
        <taxon>Actinomycetota</taxon>
        <taxon>Actinomycetes</taxon>
        <taxon>Bifidobacteriales</taxon>
        <taxon>Bifidobacteriaceae</taxon>
        <taxon>Bifidobacterium</taxon>
    </lineage>
</organism>
<protein>
    <submittedName>
        <fullName evidence="2">Uncharacterized protein</fullName>
    </submittedName>
</protein>
<dbReference type="Proteomes" id="UP000005084">
    <property type="component" value="Unassembled WGS sequence"/>
</dbReference>
<name>C5ECY1_BIFLI</name>